<evidence type="ECO:0000313" key="3">
    <source>
        <dbReference type="Proteomes" id="UP000013827"/>
    </source>
</evidence>
<feature type="region of interest" description="Disordered" evidence="1">
    <location>
        <begin position="104"/>
        <end position="146"/>
    </location>
</feature>
<dbReference type="GeneID" id="17268595"/>
<reference evidence="3" key="1">
    <citation type="journal article" date="2013" name="Nature">
        <title>Pan genome of the phytoplankton Emiliania underpins its global distribution.</title>
        <authorList>
            <person name="Read B.A."/>
            <person name="Kegel J."/>
            <person name="Klute M.J."/>
            <person name="Kuo A."/>
            <person name="Lefebvre S.C."/>
            <person name="Maumus F."/>
            <person name="Mayer C."/>
            <person name="Miller J."/>
            <person name="Monier A."/>
            <person name="Salamov A."/>
            <person name="Young J."/>
            <person name="Aguilar M."/>
            <person name="Claverie J.M."/>
            <person name="Frickenhaus S."/>
            <person name="Gonzalez K."/>
            <person name="Herman E.K."/>
            <person name="Lin Y.C."/>
            <person name="Napier J."/>
            <person name="Ogata H."/>
            <person name="Sarno A.F."/>
            <person name="Shmutz J."/>
            <person name="Schroeder D."/>
            <person name="de Vargas C."/>
            <person name="Verret F."/>
            <person name="von Dassow P."/>
            <person name="Valentin K."/>
            <person name="Van de Peer Y."/>
            <person name="Wheeler G."/>
            <person name="Dacks J.B."/>
            <person name="Delwiche C.F."/>
            <person name="Dyhrman S.T."/>
            <person name="Glockner G."/>
            <person name="John U."/>
            <person name="Richards T."/>
            <person name="Worden A.Z."/>
            <person name="Zhang X."/>
            <person name="Grigoriev I.V."/>
            <person name="Allen A.E."/>
            <person name="Bidle K."/>
            <person name="Borodovsky M."/>
            <person name="Bowler C."/>
            <person name="Brownlee C."/>
            <person name="Cock J.M."/>
            <person name="Elias M."/>
            <person name="Gladyshev V.N."/>
            <person name="Groth M."/>
            <person name="Guda C."/>
            <person name="Hadaegh A."/>
            <person name="Iglesias-Rodriguez M.D."/>
            <person name="Jenkins J."/>
            <person name="Jones B.M."/>
            <person name="Lawson T."/>
            <person name="Leese F."/>
            <person name="Lindquist E."/>
            <person name="Lobanov A."/>
            <person name="Lomsadze A."/>
            <person name="Malik S.B."/>
            <person name="Marsh M.E."/>
            <person name="Mackinder L."/>
            <person name="Mock T."/>
            <person name="Mueller-Roeber B."/>
            <person name="Pagarete A."/>
            <person name="Parker M."/>
            <person name="Probert I."/>
            <person name="Quesneville H."/>
            <person name="Raines C."/>
            <person name="Rensing S.A."/>
            <person name="Riano-Pachon D.M."/>
            <person name="Richier S."/>
            <person name="Rokitta S."/>
            <person name="Shiraiwa Y."/>
            <person name="Soanes D.M."/>
            <person name="van der Giezen M."/>
            <person name="Wahlund T.M."/>
            <person name="Williams B."/>
            <person name="Wilson W."/>
            <person name="Wolfe G."/>
            <person name="Wurch L.L."/>
        </authorList>
    </citation>
    <scope>NUCLEOTIDE SEQUENCE</scope>
</reference>
<dbReference type="RefSeq" id="XP_005775477.1">
    <property type="nucleotide sequence ID" value="XM_005775420.1"/>
</dbReference>
<evidence type="ECO:0008006" key="4">
    <source>
        <dbReference type="Google" id="ProtNLM"/>
    </source>
</evidence>
<protein>
    <recommendedName>
        <fullName evidence="4">EF-hand domain-containing protein</fullName>
    </recommendedName>
</protein>
<evidence type="ECO:0000256" key="1">
    <source>
        <dbReference type="SAM" id="MobiDB-lite"/>
    </source>
</evidence>
<name>A0A0D3JHR3_EMIH1</name>
<organism evidence="2 3">
    <name type="scientific">Emiliania huxleyi (strain CCMP1516)</name>
    <dbReference type="NCBI Taxonomy" id="280463"/>
    <lineage>
        <taxon>Eukaryota</taxon>
        <taxon>Haptista</taxon>
        <taxon>Haptophyta</taxon>
        <taxon>Prymnesiophyceae</taxon>
        <taxon>Isochrysidales</taxon>
        <taxon>Noelaerhabdaceae</taxon>
        <taxon>Emiliania</taxon>
    </lineage>
</organism>
<evidence type="ECO:0000313" key="2">
    <source>
        <dbReference type="EnsemblProtists" id="EOD23048"/>
    </source>
</evidence>
<sequence length="146" mass="15466">MLFSAFDARGEGALDYTQAQQALQWLMRTPADGGAKPEVPLACPAEAYDAAGGLRLERPWFFMLYRTMPNQRGGRLRSFVTVHNQGLATSVSIMVKPMGQKGRALPSQVAGGYTSGRRAGGGAGAQAHFPGDPEGEEAGRVAATHC</sequence>
<proteinExistence type="predicted"/>
<dbReference type="HOGENOM" id="CLU_1780947_0_0_1"/>
<accession>A0A0D3JHR3</accession>
<reference evidence="2" key="2">
    <citation type="submission" date="2024-10" db="UniProtKB">
        <authorList>
            <consortium name="EnsemblProtists"/>
        </authorList>
    </citation>
    <scope>IDENTIFICATION</scope>
</reference>
<dbReference type="Proteomes" id="UP000013827">
    <property type="component" value="Unassembled WGS sequence"/>
</dbReference>
<dbReference type="PaxDb" id="2903-EOD23048"/>
<keyword evidence="3" id="KW-1185">Reference proteome</keyword>
<dbReference type="EnsemblProtists" id="EOD23048">
    <property type="protein sequence ID" value="EOD23048"/>
    <property type="gene ID" value="EMIHUDRAFT_447790"/>
</dbReference>
<dbReference type="KEGG" id="ehx:EMIHUDRAFT_447790"/>
<dbReference type="AlphaFoldDB" id="A0A0D3JHR3"/>